<name>G4TUE0_SERID</name>
<dbReference type="Pfam" id="PF16815">
    <property type="entry name" value="HRI1"/>
    <property type="match status" value="1"/>
</dbReference>
<dbReference type="AlphaFoldDB" id="G4TUE0"/>
<dbReference type="InParanoid" id="G4TUE0"/>
<dbReference type="OMA" id="RRYSEIW"/>
<reference evidence="1 2" key="1">
    <citation type="journal article" date="2011" name="PLoS Pathog.">
        <title>Endophytic Life Strategies Decoded by Genome and Transcriptome Analyses of the Mutualistic Root Symbiont Piriformospora indica.</title>
        <authorList>
            <person name="Zuccaro A."/>
            <person name="Lahrmann U."/>
            <person name="Guldener U."/>
            <person name="Langen G."/>
            <person name="Pfiffi S."/>
            <person name="Biedenkopf D."/>
            <person name="Wong P."/>
            <person name="Samans B."/>
            <person name="Grimm C."/>
            <person name="Basiewicz M."/>
            <person name="Murat C."/>
            <person name="Martin F."/>
            <person name="Kogel K.H."/>
        </authorList>
    </citation>
    <scope>NUCLEOTIDE SEQUENCE [LARGE SCALE GENOMIC DNA]</scope>
    <source>
        <strain evidence="1 2">DSM 11827</strain>
    </source>
</reference>
<organism evidence="1 2">
    <name type="scientific">Serendipita indica (strain DSM 11827)</name>
    <name type="common">Root endophyte fungus</name>
    <name type="synonym">Piriformospora indica</name>
    <dbReference type="NCBI Taxonomy" id="1109443"/>
    <lineage>
        <taxon>Eukaryota</taxon>
        <taxon>Fungi</taxon>
        <taxon>Dikarya</taxon>
        <taxon>Basidiomycota</taxon>
        <taxon>Agaricomycotina</taxon>
        <taxon>Agaricomycetes</taxon>
        <taxon>Sebacinales</taxon>
        <taxon>Serendipitaceae</taxon>
        <taxon>Serendipita</taxon>
    </lineage>
</organism>
<dbReference type="EMBL" id="CAFZ01000374">
    <property type="protein sequence ID" value="CCA74933.1"/>
    <property type="molecule type" value="Genomic_DNA"/>
</dbReference>
<dbReference type="HOGENOM" id="CLU_060351_0_1_1"/>
<dbReference type="STRING" id="1109443.G4TUE0"/>
<comment type="caution">
    <text evidence="1">The sequence shown here is derived from an EMBL/GenBank/DDBJ whole genome shotgun (WGS) entry which is preliminary data.</text>
</comment>
<dbReference type="InterPro" id="IPR043047">
    <property type="entry name" value="Hri1_N_sf"/>
</dbReference>
<sequence length="223" mass="24885">MHSVSTRVSLAWDEEPPFEDSEVLVIVGKKYYVDIRLKRVPENDYVIDWAMAGVKEWLHTEADPPKARFTPILTTRSELQNADEGTFSTLDNGDILETGEMLDPNTGRVRRYSEIWRDLPINKGSVFILEGIGTSDAPTIQRAWLAKMGNYQAAVAKISEDKFLAWTAEKVAGRPGWDVTKFAGPVDAATIVLPIEDPSPLWGVGTLFEANGITWLVKEAFMT</sequence>
<evidence type="ECO:0000313" key="2">
    <source>
        <dbReference type="Proteomes" id="UP000007148"/>
    </source>
</evidence>
<protein>
    <recommendedName>
        <fullName evidence="3">Protein HRI1</fullName>
    </recommendedName>
</protein>
<evidence type="ECO:0000313" key="1">
    <source>
        <dbReference type="EMBL" id="CCA74933.1"/>
    </source>
</evidence>
<proteinExistence type="predicted"/>
<gene>
    <name evidence="1" type="ORF">PIIN_08903</name>
</gene>
<dbReference type="OrthoDB" id="4045395at2759"/>
<evidence type="ECO:0008006" key="3">
    <source>
        <dbReference type="Google" id="ProtNLM"/>
    </source>
</evidence>
<keyword evidence="2" id="KW-1185">Reference proteome</keyword>
<dbReference type="eggNOG" id="ENOG502S8D9">
    <property type="taxonomic scope" value="Eukaryota"/>
</dbReference>
<dbReference type="Gene3D" id="2.40.128.320">
    <property type="entry name" value="Protein HRI1, N-terminal domain"/>
    <property type="match status" value="1"/>
</dbReference>
<dbReference type="Proteomes" id="UP000007148">
    <property type="component" value="Unassembled WGS sequence"/>
</dbReference>
<accession>G4TUE0</accession>
<dbReference type="InterPro" id="IPR031818">
    <property type="entry name" value="Hri1"/>
</dbReference>